<evidence type="ECO:0000313" key="1">
    <source>
        <dbReference type="EMBL" id="JAD15424.1"/>
    </source>
</evidence>
<name>A0A0A8XP01_ARUDO</name>
<sequence>MEHQARKPILALLVLSCLLLPLVSSVPASRSLRLRNHQHPPSLKLSPQMMRMVAAQNLSGRAAARMDVEVNDYPGPGPNNRHDPPKGPGRA</sequence>
<dbReference type="EMBL" id="GBRH01282471">
    <property type="protein sequence ID" value="JAD15424.1"/>
    <property type="molecule type" value="Transcribed_RNA"/>
</dbReference>
<reference evidence="1" key="2">
    <citation type="journal article" date="2015" name="Data Brief">
        <title>Shoot transcriptome of the giant reed, Arundo donax.</title>
        <authorList>
            <person name="Barrero R.A."/>
            <person name="Guerrero F.D."/>
            <person name="Moolhuijzen P."/>
            <person name="Goolsby J.A."/>
            <person name="Tidwell J."/>
            <person name="Bellgard S.E."/>
            <person name="Bellgard M.I."/>
        </authorList>
    </citation>
    <scope>NUCLEOTIDE SEQUENCE</scope>
    <source>
        <tissue evidence="1">Shoot tissue taken approximately 20 cm above the soil surface</tissue>
    </source>
</reference>
<dbReference type="PANTHER" id="PTHR33474">
    <property type="entry name" value="TRANSMEMBRANE PROTEIN"/>
    <property type="match status" value="1"/>
</dbReference>
<dbReference type="AlphaFoldDB" id="A0A0A8XP01"/>
<accession>A0A0A8XP01</accession>
<proteinExistence type="predicted"/>
<organism evidence="1">
    <name type="scientific">Arundo donax</name>
    <name type="common">Giant reed</name>
    <name type="synonym">Donax arundinaceus</name>
    <dbReference type="NCBI Taxonomy" id="35708"/>
    <lineage>
        <taxon>Eukaryota</taxon>
        <taxon>Viridiplantae</taxon>
        <taxon>Streptophyta</taxon>
        <taxon>Embryophyta</taxon>
        <taxon>Tracheophyta</taxon>
        <taxon>Spermatophyta</taxon>
        <taxon>Magnoliopsida</taxon>
        <taxon>Liliopsida</taxon>
        <taxon>Poales</taxon>
        <taxon>Poaceae</taxon>
        <taxon>PACMAD clade</taxon>
        <taxon>Arundinoideae</taxon>
        <taxon>Arundineae</taxon>
        <taxon>Arundo</taxon>
    </lineage>
</organism>
<dbReference type="PANTHER" id="PTHR33474:SF16">
    <property type="entry name" value="OS01G0264400 PROTEIN"/>
    <property type="match status" value="1"/>
</dbReference>
<reference evidence="1" key="1">
    <citation type="submission" date="2014-09" db="EMBL/GenBank/DDBJ databases">
        <authorList>
            <person name="Magalhaes I.L.F."/>
            <person name="Oliveira U."/>
            <person name="Santos F.R."/>
            <person name="Vidigal T.H.D.A."/>
            <person name="Brescovit A.D."/>
            <person name="Santos A.J."/>
        </authorList>
    </citation>
    <scope>NUCLEOTIDE SEQUENCE</scope>
    <source>
        <tissue evidence="1">Shoot tissue taken approximately 20 cm above the soil surface</tissue>
    </source>
</reference>
<protein>
    <submittedName>
        <fullName evidence="1">Uncharacterized protein</fullName>
    </submittedName>
</protein>